<dbReference type="NCBIfam" id="TIGR01764">
    <property type="entry name" value="excise"/>
    <property type="match status" value="1"/>
</dbReference>
<dbReference type="SUPFAM" id="SSF46955">
    <property type="entry name" value="Putative DNA-binding domain"/>
    <property type="match status" value="1"/>
</dbReference>
<organism evidence="6 7">
    <name type="scientific">Malikia spinosa</name>
    <dbReference type="NCBI Taxonomy" id="86180"/>
    <lineage>
        <taxon>Bacteria</taxon>
        <taxon>Pseudomonadati</taxon>
        <taxon>Pseudomonadota</taxon>
        <taxon>Betaproteobacteria</taxon>
        <taxon>Burkholderiales</taxon>
        <taxon>Comamonadaceae</taxon>
        <taxon>Malikia</taxon>
    </lineage>
</organism>
<dbReference type="Gene3D" id="3.40.50.2300">
    <property type="match status" value="1"/>
</dbReference>
<keyword evidence="2" id="KW-0902">Two-component regulatory system</keyword>
<dbReference type="CDD" id="cd00156">
    <property type="entry name" value="REC"/>
    <property type="match status" value="1"/>
</dbReference>
<reference evidence="6 7" key="1">
    <citation type="submission" date="2018-03" db="EMBL/GenBank/DDBJ databases">
        <title>Comparative genomics illustrates the genes involved in a hyperalkaliphilic mechanisms of Serpentinomonas isolated from highly-alkaline calcium-rich serpentinized springs.</title>
        <authorList>
            <person name="Suzuki S."/>
            <person name="Ishii S."/>
            <person name="Walworth N."/>
            <person name="Bird L."/>
            <person name="Kuenen J.G."/>
            <person name="Nealson K.H."/>
        </authorList>
    </citation>
    <scope>NUCLEOTIDE SEQUENCE [LARGE SCALE GENOMIC DNA]</scope>
    <source>
        <strain evidence="6 7">83</strain>
    </source>
</reference>
<protein>
    <submittedName>
        <fullName evidence="6">DNA-binding protein</fullName>
    </submittedName>
    <submittedName>
        <fullName evidence="5">Response regulator</fullName>
    </submittedName>
</protein>
<dbReference type="InterPro" id="IPR010093">
    <property type="entry name" value="SinI_DNA-bd"/>
</dbReference>
<keyword evidence="6" id="KW-0238">DNA-binding</keyword>
<reference evidence="5 8" key="2">
    <citation type="submission" date="2019-09" db="EMBL/GenBank/DDBJ databases">
        <title>Identification of Malikia spinosa a prominent benzene-, toluene-, and ethylbenzene-degrading bacterium: enrichment, isolation and whole genome sequencing.</title>
        <authorList>
            <person name="Tancsics A."/>
            <person name="Revesz F."/>
            <person name="Kriszt B."/>
        </authorList>
    </citation>
    <scope>NUCLEOTIDE SEQUENCE [LARGE SCALE GENOMIC DNA]</scope>
    <source>
        <strain evidence="5 8">AB6</strain>
    </source>
</reference>
<dbReference type="RefSeq" id="WP_105728439.1">
    <property type="nucleotide sequence ID" value="NZ_DAIPCI010000002.1"/>
</dbReference>
<dbReference type="Pfam" id="PF00072">
    <property type="entry name" value="Response_reg"/>
    <property type="match status" value="1"/>
</dbReference>
<dbReference type="AlphaFoldDB" id="A0A2S9KI42"/>
<evidence type="ECO:0000256" key="1">
    <source>
        <dbReference type="ARBA" id="ARBA00022553"/>
    </source>
</evidence>
<sequence length="238" mass="25661">MSNTEMSSSNYYTTLEVAKILGMAVRSVQLMVDRGDLQAWKTPGGHRRITRESLERWIQGSRAGVTGVASFTGHTGEIRGPGRRRAIVHVPRVLLIEDSSHFQNLVTMLVKQKFPAVDLHVANDGISGLVSFGHLQPDLIIVDILLPGIDGATMITGLRRHALFGNCKLIVLTSLDEDQRAPYAFALQGADVVHKPKLVSELPALIDKALGHLFAPAVSADEGADEALAADVEAAEAE</sequence>
<evidence type="ECO:0000313" key="5">
    <source>
        <dbReference type="EMBL" id="MYZ52196.1"/>
    </source>
</evidence>
<dbReference type="Pfam" id="PF12728">
    <property type="entry name" value="HTH_17"/>
    <property type="match status" value="1"/>
</dbReference>
<dbReference type="EMBL" id="PVLR01000007">
    <property type="protein sequence ID" value="PRD70110.1"/>
    <property type="molecule type" value="Genomic_DNA"/>
</dbReference>
<evidence type="ECO:0000256" key="3">
    <source>
        <dbReference type="PROSITE-ProRule" id="PRU00169"/>
    </source>
</evidence>
<dbReference type="PANTHER" id="PTHR44591:SF14">
    <property type="entry name" value="PROTEIN PILG"/>
    <property type="match status" value="1"/>
</dbReference>
<evidence type="ECO:0000313" key="8">
    <source>
        <dbReference type="Proteomes" id="UP000481947"/>
    </source>
</evidence>
<keyword evidence="1 3" id="KW-0597">Phosphoprotein</keyword>
<feature type="modified residue" description="4-aspartylphosphate" evidence="3">
    <location>
        <position position="143"/>
    </location>
</feature>
<dbReference type="SMART" id="SM00448">
    <property type="entry name" value="REC"/>
    <property type="match status" value="1"/>
</dbReference>
<dbReference type="InterPro" id="IPR011006">
    <property type="entry name" value="CheY-like_superfamily"/>
</dbReference>
<dbReference type="Gene3D" id="1.10.1660.10">
    <property type="match status" value="1"/>
</dbReference>
<dbReference type="Proteomes" id="UP000481947">
    <property type="component" value="Unassembled WGS sequence"/>
</dbReference>
<dbReference type="Proteomes" id="UP000238326">
    <property type="component" value="Unassembled WGS sequence"/>
</dbReference>
<evidence type="ECO:0000256" key="2">
    <source>
        <dbReference type="ARBA" id="ARBA00023012"/>
    </source>
</evidence>
<dbReference type="PROSITE" id="PS50110">
    <property type="entry name" value="RESPONSE_REGULATORY"/>
    <property type="match status" value="1"/>
</dbReference>
<dbReference type="OrthoDB" id="5416564at2"/>
<name>A0A2S9KI42_9BURK</name>
<dbReference type="GO" id="GO:0000160">
    <property type="term" value="P:phosphorelay signal transduction system"/>
    <property type="evidence" value="ECO:0007669"/>
    <property type="project" value="UniProtKB-KW"/>
</dbReference>
<dbReference type="CDD" id="cd04762">
    <property type="entry name" value="HTH_MerR-trunc"/>
    <property type="match status" value="1"/>
</dbReference>
<dbReference type="InterPro" id="IPR009061">
    <property type="entry name" value="DNA-bd_dom_put_sf"/>
</dbReference>
<evidence type="ECO:0000313" key="6">
    <source>
        <dbReference type="EMBL" id="PRD70110.1"/>
    </source>
</evidence>
<evidence type="ECO:0000313" key="7">
    <source>
        <dbReference type="Proteomes" id="UP000238326"/>
    </source>
</evidence>
<dbReference type="SUPFAM" id="SSF52172">
    <property type="entry name" value="CheY-like"/>
    <property type="match status" value="1"/>
</dbReference>
<proteinExistence type="predicted"/>
<keyword evidence="7" id="KW-1185">Reference proteome</keyword>
<dbReference type="EMBL" id="VYSB01000007">
    <property type="protein sequence ID" value="MYZ52196.1"/>
    <property type="molecule type" value="Genomic_DNA"/>
</dbReference>
<feature type="domain" description="Response regulatory" evidence="4">
    <location>
        <begin position="92"/>
        <end position="210"/>
    </location>
</feature>
<evidence type="ECO:0000259" key="4">
    <source>
        <dbReference type="PROSITE" id="PS50110"/>
    </source>
</evidence>
<dbReference type="GO" id="GO:0003677">
    <property type="term" value="F:DNA binding"/>
    <property type="evidence" value="ECO:0007669"/>
    <property type="project" value="UniProtKB-KW"/>
</dbReference>
<dbReference type="InterPro" id="IPR050595">
    <property type="entry name" value="Bact_response_regulator"/>
</dbReference>
<accession>A0A2S9KI42</accession>
<comment type="caution">
    <text evidence="6">The sequence shown here is derived from an EMBL/GenBank/DDBJ whole genome shotgun (WGS) entry which is preliminary data.</text>
</comment>
<gene>
    <name evidence="6" type="ORF">C6P61_02975</name>
    <name evidence="5" type="ORF">F5985_08615</name>
</gene>
<dbReference type="InterPro" id="IPR001789">
    <property type="entry name" value="Sig_transdc_resp-reg_receiver"/>
</dbReference>
<dbReference type="PANTHER" id="PTHR44591">
    <property type="entry name" value="STRESS RESPONSE REGULATOR PROTEIN 1"/>
    <property type="match status" value="1"/>
</dbReference>
<dbReference type="InterPro" id="IPR041657">
    <property type="entry name" value="HTH_17"/>
</dbReference>